<name>A0ABD3SZA0_9LAMI</name>
<organism evidence="3 4">
    <name type="scientific">Penstemon smallii</name>
    <dbReference type="NCBI Taxonomy" id="265156"/>
    <lineage>
        <taxon>Eukaryota</taxon>
        <taxon>Viridiplantae</taxon>
        <taxon>Streptophyta</taxon>
        <taxon>Embryophyta</taxon>
        <taxon>Tracheophyta</taxon>
        <taxon>Spermatophyta</taxon>
        <taxon>Magnoliopsida</taxon>
        <taxon>eudicotyledons</taxon>
        <taxon>Gunneridae</taxon>
        <taxon>Pentapetalae</taxon>
        <taxon>asterids</taxon>
        <taxon>lamiids</taxon>
        <taxon>Lamiales</taxon>
        <taxon>Plantaginaceae</taxon>
        <taxon>Cheloneae</taxon>
        <taxon>Penstemon</taxon>
    </lineage>
</organism>
<keyword evidence="4" id="KW-1185">Reference proteome</keyword>
<accession>A0ABD3SZA0</accession>
<evidence type="ECO:0000256" key="2">
    <source>
        <dbReference type="ARBA" id="ARBA00023242"/>
    </source>
</evidence>
<dbReference type="GO" id="GO:0005634">
    <property type="term" value="C:nucleus"/>
    <property type="evidence" value="ECO:0007669"/>
    <property type="project" value="UniProtKB-SubCell"/>
</dbReference>
<evidence type="ECO:0000256" key="1">
    <source>
        <dbReference type="ARBA" id="ARBA00004123"/>
    </source>
</evidence>
<dbReference type="PANTHER" id="PTHR33172:SF103">
    <property type="entry name" value="PROTEIN OXIDATIVE STRESS 3"/>
    <property type="match status" value="1"/>
</dbReference>
<keyword evidence="2" id="KW-0539">Nucleus</keyword>
<evidence type="ECO:0000313" key="3">
    <source>
        <dbReference type="EMBL" id="KAL3829940.1"/>
    </source>
</evidence>
<comment type="subcellular location">
    <subcellularLocation>
        <location evidence="1">Nucleus</location>
    </subcellularLocation>
</comment>
<evidence type="ECO:0008006" key="5">
    <source>
        <dbReference type="Google" id="ProtNLM"/>
    </source>
</evidence>
<reference evidence="3 4" key="1">
    <citation type="submission" date="2024-12" db="EMBL/GenBank/DDBJ databases">
        <title>The unique morphological basis and parallel evolutionary history of personate flowers in Penstemon.</title>
        <authorList>
            <person name="Depatie T.H."/>
            <person name="Wessinger C.A."/>
        </authorList>
    </citation>
    <scope>NUCLEOTIDE SEQUENCE [LARGE SCALE GENOMIC DNA]</scope>
    <source>
        <strain evidence="3">WTNN_2</strain>
        <tissue evidence="3">Leaf</tissue>
    </source>
</reference>
<gene>
    <name evidence="3" type="ORF">ACJIZ3_018742</name>
</gene>
<protein>
    <recommendedName>
        <fullName evidence="5">Oxidative stress 3</fullName>
    </recommendedName>
</protein>
<dbReference type="InterPro" id="IPR051992">
    <property type="entry name" value="OxStress_Response_Reg"/>
</dbReference>
<proteinExistence type="predicted"/>
<dbReference type="EMBL" id="JBJXBP010000005">
    <property type="protein sequence ID" value="KAL3829940.1"/>
    <property type="molecule type" value="Genomic_DNA"/>
</dbReference>
<evidence type="ECO:0000313" key="4">
    <source>
        <dbReference type="Proteomes" id="UP001634393"/>
    </source>
</evidence>
<dbReference type="Proteomes" id="UP001634393">
    <property type="component" value="Unassembled WGS sequence"/>
</dbReference>
<comment type="caution">
    <text evidence="3">The sequence shown here is derived from an EMBL/GenBank/DDBJ whole genome shotgun (WGS) entry which is preliminary data.</text>
</comment>
<dbReference type="GO" id="GO:0006950">
    <property type="term" value="P:response to stress"/>
    <property type="evidence" value="ECO:0007669"/>
    <property type="project" value="UniProtKB-ARBA"/>
</dbReference>
<dbReference type="PANTHER" id="PTHR33172">
    <property type="entry name" value="OS08G0516900 PROTEIN"/>
    <property type="match status" value="1"/>
</dbReference>
<sequence length="171" mass="18750">MGDKKQKFEEMGFNSFEWASRKKDEYNNCESMEESISSINSTDSFTSSFSSNLSSSVEDLTDDASSSTSNSCATAGPLYELGDLMAQLPIKRGLSNFYHGKSQTFGSLANVRSVEDLAKKETTSYSCSSKMKSCRSKSYGGNLNKHKYFGPKATITKRRTLGAKAAIDSQI</sequence>
<dbReference type="AlphaFoldDB" id="A0ABD3SZA0"/>